<dbReference type="EMBL" id="NSJB01000002">
    <property type="protein sequence ID" value="PAT37587.1"/>
    <property type="molecule type" value="Genomic_DNA"/>
</dbReference>
<gene>
    <name evidence="3" type="ORF">CK625_04695</name>
</gene>
<keyword evidence="4" id="KW-1185">Reference proteome</keyword>
<dbReference type="InterPro" id="IPR011340">
    <property type="entry name" value="Cys_dSase-rel"/>
</dbReference>
<dbReference type="Gene3D" id="3.90.1150.10">
    <property type="entry name" value="Aspartate Aminotransferase, domain 1"/>
    <property type="match status" value="1"/>
</dbReference>
<dbReference type="PANTHER" id="PTHR43586">
    <property type="entry name" value="CYSTEINE DESULFURASE"/>
    <property type="match status" value="1"/>
</dbReference>
<dbReference type="InterPro" id="IPR000192">
    <property type="entry name" value="Aminotrans_V_dom"/>
</dbReference>
<sequence length="426" mass="45843">MTYPIDTIRSHFPALHHADAGGQLPLFLDGPGGSQVPQAVLDVMVGYLGRYNSNFGGYADAGLRTSTLVGDARAAAADWLGCAADEVFFGLNSTSLMFNLSRAVARTWQAGDNIVLSRMDHFSHVSSWQRAAQEQGVAVRFVPLNADGSDLDYAALPGLVDGRTRLLAFALASNVTGSFADAATLVRAARQVGAWVSIDAVHGAVHQLVDVRALDCDFLFASAYKLGGPHLGMCYGKREHLQSLRPYKVEPAAEAVPGRWEQGTQSFEAQAGFIAMIDYWAQLAALEQPGPAAGGSAAARRARLQASYARVHEYELGISRAVLQGLRQRPGVRLYGHDSAHGRSPTFAFNIVDGSGVICDPYAISQWFGQRNVAVGSGNFYALDILRHLGIADTGLLRIGCLHYTSHAEIERFFALLDEWLAEHGA</sequence>
<keyword evidence="1" id="KW-0663">Pyridoxal phosphate</keyword>
<protein>
    <submittedName>
        <fullName evidence="3">Cysteine desulfurase-like protein</fullName>
    </submittedName>
</protein>
<name>A0A2A2AII3_9BURK</name>
<feature type="domain" description="Aminotransferase class V" evidence="2">
    <location>
        <begin position="297"/>
        <end position="413"/>
    </location>
</feature>
<evidence type="ECO:0000256" key="1">
    <source>
        <dbReference type="ARBA" id="ARBA00022898"/>
    </source>
</evidence>
<evidence type="ECO:0000313" key="3">
    <source>
        <dbReference type="EMBL" id="PAT37587.1"/>
    </source>
</evidence>
<dbReference type="SUPFAM" id="SSF53383">
    <property type="entry name" value="PLP-dependent transferases"/>
    <property type="match status" value="1"/>
</dbReference>
<proteinExistence type="predicted"/>
<evidence type="ECO:0000313" key="4">
    <source>
        <dbReference type="Proteomes" id="UP000218054"/>
    </source>
</evidence>
<organism evidence="3 4">
    <name type="scientific">Vandammella animalimorsus</name>
    <dbReference type="NCBI Taxonomy" id="2029117"/>
    <lineage>
        <taxon>Bacteria</taxon>
        <taxon>Pseudomonadati</taxon>
        <taxon>Pseudomonadota</taxon>
        <taxon>Betaproteobacteria</taxon>
        <taxon>Burkholderiales</taxon>
        <taxon>Comamonadaceae</taxon>
        <taxon>Vandammella</taxon>
    </lineage>
</organism>
<feature type="domain" description="Aminotransferase class V" evidence="2">
    <location>
        <begin position="27"/>
        <end position="282"/>
    </location>
</feature>
<dbReference type="PANTHER" id="PTHR43586:SF21">
    <property type="entry name" value="PYRIDOXAL PHOSPHATE (PLP)-DEPENDENT ASPARTATE AMINOTRANSFERASE SUPERFAMILY"/>
    <property type="match status" value="1"/>
</dbReference>
<accession>A0A2A2AII3</accession>
<dbReference type="Proteomes" id="UP000218054">
    <property type="component" value="Unassembled WGS sequence"/>
</dbReference>
<reference evidence="3 4" key="1">
    <citation type="submission" date="2017-08" db="EMBL/GenBank/DDBJ databases">
        <title>WGS of Clinical strains of the CDC Group NO-1 linked to zoonotic infections in humans.</title>
        <authorList>
            <person name="Bernier A.-M."/>
            <person name="Bernard K."/>
        </authorList>
    </citation>
    <scope>NUCLEOTIDE SEQUENCE [LARGE SCALE GENOMIC DNA]</scope>
    <source>
        <strain evidence="3 4">NML00-0135</strain>
    </source>
</reference>
<dbReference type="InterPro" id="IPR015421">
    <property type="entry name" value="PyrdxlP-dep_Trfase_major"/>
</dbReference>
<dbReference type="Gene3D" id="3.40.640.10">
    <property type="entry name" value="Type I PLP-dependent aspartate aminotransferase-like (Major domain)"/>
    <property type="match status" value="1"/>
</dbReference>
<comment type="caution">
    <text evidence="3">The sequence shown here is derived from an EMBL/GenBank/DDBJ whole genome shotgun (WGS) entry which is preliminary data.</text>
</comment>
<dbReference type="InterPro" id="IPR015422">
    <property type="entry name" value="PyrdxlP-dep_Trfase_small"/>
</dbReference>
<dbReference type="RefSeq" id="WP_095539155.1">
    <property type="nucleotide sequence ID" value="NZ_NSJB01000002.1"/>
</dbReference>
<dbReference type="Pfam" id="PF00266">
    <property type="entry name" value="Aminotran_5"/>
    <property type="match status" value="2"/>
</dbReference>
<dbReference type="InterPro" id="IPR015424">
    <property type="entry name" value="PyrdxlP-dep_Trfase"/>
</dbReference>
<dbReference type="NCBIfam" id="TIGR01976">
    <property type="entry name" value="am_tr_V_VC1184"/>
    <property type="match status" value="1"/>
</dbReference>
<evidence type="ECO:0000259" key="2">
    <source>
        <dbReference type="Pfam" id="PF00266"/>
    </source>
</evidence>
<dbReference type="AlphaFoldDB" id="A0A2A2AII3"/>